<evidence type="ECO:0000313" key="2">
    <source>
        <dbReference type="Proteomes" id="UP000814033"/>
    </source>
</evidence>
<dbReference type="Proteomes" id="UP000814033">
    <property type="component" value="Unassembled WGS sequence"/>
</dbReference>
<reference evidence="1" key="1">
    <citation type="submission" date="2021-02" db="EMBL/GenBank/DDBJ databases">
        <authorList>
            <consortium name="DOE Joint Genome Institute"/>
            <person name="Ahrendt S."/>
            <person name="Looney B.P."/>
            <person name="Miyauchi S."/>
            <person name="Morin E."/>
            <person name="Drula E."/>
            <person name="Courty P.E."/>
            <person name="Chicoki N."/>
            <person name="Fauchery L."/>
            <person name="Kohler A."/>
            <person name="Kuo A."/>
            <person name="Labutti K."/>
            <person name="Pangilinan J."/>
            <person name="Lipzen A."/>
            <person name="Riley R."/>
            <person name="Andreopoulos W."/>
            <person name="He G."/>
            <person name="Johnson J."/>
            <person name="Barry K.W."/>
            <person name="Grigoriev I.V."/>
            <person name="Nagy L."/>
            <person name="Hibbett D."/>
            <person name="Henrissat B."/>
            <person name="Matheny P.B."/>
            <person name="Labbe J."/>
            <person name="Martin F."/>
        </authorList>
    </citation>
    <scope>NUCLEOTIDE SEQUENCE</scope>
    <source>
        <strain evidence="1">FP105234-sp</strain>
    </source>
</reference>
<proteinExistence type="predicted"/>
<organism evidence="1 2">
    <name type="scientific">Auriscalpium vulgare</name>
    <dbReference type="NCBI Taxonomy" id="40419"/>
    <lineage>
        <taxon>Eukaryota</taxon>
        <taxon>Fungi</taxon>
        <taxon>Dikarya</taxon>
        <taxon>Basidiomycota</taxon>
        <taxon>Agaricomycotina</taxon>
        <taxon>Agaricomycetes</taxon>
        <taxon>Russulales</taxon>
        <taxon>Auriscalpiaceae</taxon>
        <taxon>Auriscalpium</taxon>
    </lineage>
</organism>
<comment type="caution">
    <text evidence="1">The sequence shown here is derived from an EMBL/GenBank/DDBJ whole genome shotgun (WGS) entry which is preliminary data.</text>
</comment>
<accession>A0ACB8RAQ0</accession>
<protein>
    <submittedName>
        <fullName evidence="1">Uncharacterized protein</fullName>
    </submittedName>
</protein>
<evidence type="ECO:0000313" key="1">
    <source>
        <dbReference type="EMBL" id="KAI0041015.1"/>
    </source>
</evidence>
<reference evidence="1" key="2">
    <citation type="journal article" date="2022" name="New Phytol.">
        <title>Evolutionary transition to the ectomycorrhizal habit in the genomes of a hyperdiverse lineage of mushroom-forming fungi.</title>
        <authorList>
            <person name="Looney B."/>
            <person name="Miyauchi S."/>
            <person name="Morin E."/>
            <person name="Drula E."/>
            <person name="Courty P.E."/>
            <person name="Kohler A."/>
            <person name="Kuo A."/>
            <person name="LaButti K."/>
            <person name="Pangilinan J."/>
            <person name="Lipzen A."/>
            <person name="Riley R."/>
            <person name="Andreopoulos W."/>
            <person name="He G."/>
            <person name="Johnson J."/>
            <person name="Nolan M."/>
            <person name="Tritt A."/>
            <person name="Barry K.W."/>
            <person name="Grigoriev I.V."/>
            <person name="Nagy L.G."/>
            <person name="Hibbett D."/>
            <person name="Henrissat B."/>
            <person name="Matheny P.B."/>
            <person name="Labbe J."/>
            <person name="Martin F.M."/>
        </authorList>
    </citation>
    <scope>NUCLEOTIDE SEQUENCE</scope>
    <source>
        <strain evidence="1">FP105234-sp</strain>
    </source>
</reference>
<keyword evidence="2" id="KW-1185">Reference proteome</keyword>
<gene>
    <name evidence="1" type="ORF">FA95DRAFT_784214</name>
</gene>
<dbReference type="EMBL" id="MU276151">
    <property type="protein sequence ID" value="KAI0041015.1"/>
    <property type="molecule type" value="Genomic_DNA"/>
</dbReference>
<name>A0ACB8RAQ0_9AGAM</name>
<sequence length="184" mass="20555">MADDILHGTDLTKALNLEDVSSLISTHHQAMISRNAHYTRSIPPGTRIGDFGYMSRGRHAAFHRLGNIFDDPAFHGEVLDDSELYLEILQTLDLETGHLFLIPGPDTVSSDGSACWRIFIPQPSAAEWMHLSLRLAKSVDEAEAVQFMSARGRSLAEQYGIEPEDLVYGMFDVEALWPRDTNLN</sequence>